<sequence>MTEIIIDDLVRMLPKDTFNSTDDSFYLDYSEEILFAKQSYYNAYMNSLSVYDDKELQILYDFCESDVGVILSGKLISSNEILSNRLNEASNIINNKLLERSVEIIELD</sequence>
<dbReference type="EMBL" id="JAUEOZ010000001">
    <property type="protein sequence ID" value="MDN2481500.1"/>
    <property type="molecule type" value="Genomic_DNA"/>
</dbReference>
<proteinExistence type="predicted"/>
<protein>
    <submittedName>
        <fullName evidence="1">Uncharacterized protein</fullName>
    </submittedName>
</protein>
<name>A0ABT7Y0F1_9VIBR</name>
<evidence type="ECO:0000313" key="2">
    <source>
        <dbReference type="Proteomes" id="UP001169719"/>
    </source>
</evidence>
<dbReference type="RefSeq" id="WP_289961605.1">
    <property type="nucleotide sequence ID" value="NZ_JAUEOZ010000001.1"/>
</dbReference>
<comment type="caution">
    <text evidence="1">The sequence shown here is derived from an EMBL/GenBank/DDBJ whole genome shotgun (WGS) entry which is preliminary data.</text>
</comment>
<reference evidence="1" key="1">
    <citation type="submission" date="2024-05" db="EMBL/GenBank/DDBJ databases">
        <title>Genome Sequences of Four Agar- Degrading Marine Bacteria.</title>
        <authorList>
            <person name="Phillips E.K."/>
            <person name="Shaffer J.C."/>
            <person name="Henson M.W."/>
            <person name="Temperton B."/>
            <person name="Thrash C.J."/>
            <person name="Martin M.O."/>
        </authorList>
    </citation>
    <scope>NUCLEOTIDE SEQUENCE</scope>
    <source>
        <strain evidence="1">EKP203</strain>
    </source>
</reference>
<keyword evidence="2" id="KW-1185">Reference proteome</keyword>
<organism evidence="1 2">
    <name type="scientific">Vibrio agarivorans</name>
    <dbReference type="NCBI Taxonomy" id="153622"/>
    <lineage>
        <taxon>Bacteria</taxon>
        <taxon>Pseudomonadati</taxon>
        <taxon>Pseudomonadota</taxon>
        <taxon>Gammaproteobacteria</taxon>
        <taxon>Vibrionales</taxon>
        <taxon>Vibrionaceae</taxon>
        <taxon>Vibrio</taxon>
    </lineage>
</organism>
<gene>
    <name evidence="1" type="ORF">QWJ08_08845</name>
</gene>
<dbReference type="Proteomes" id="UP001169719">
    <property type="component" value="Unassembled WGS sequence"/>
</dbReference>
<evidence type="ECO:0000313" key="1">
    <source>
        <dbReference type="EMBL" id="MDN2481500.1"/>
    </source>
</evidence>
<accession>A0ABT7Y0F1</accession>